<keyword evidence="2" id="KW-1185">Reference proteome</keyword>
<sequence length="292" mass="34810">MMESSKDEIDQFVESNLSNFSINGSGWHSLIRDMLYEFCIAGWNLDEKVFGKEKFGGLRCYISSPDEALNKKIQEIKSKYIRLSGKTCEKCGKEGKGRCVNSWETTLCFEHYLETINILEIDNDDVKINDKYIFNIDEISRIEIQNSYGQMTLYISSTFTNNEKTFQFSRWEPNFYLLLNSIPQHLFSNKDKTYIKSMFENLKNCEICGYKSVFENRCLRCRKESWNSSLLEYYENKLEYLKEIQMDIFIDEDDNEKVRQLDKSFEKLPDHKFLFNDEELEKYKKELQEMDL</sequence>
<protein>
    <submittedName>
        <fullName evidence="1">Uncharacterized protein</fullName>
    </submittedName>
</protein>
<gene>
    <name evidence="1" type="ORF">OEA66_09640</name>
</gene>
<name>A0ABT3Y3B3_9FLAO</name>
<evidence type="ECO:0000313" key="2">
    <source>
        <dbReference type="Proteomes" id="UP001070176"/>
    </source>
</evidence>
<reference evidence="1" key="1">
    <citation type="submission" date="2022-10" db="EMBL/GenBank/DDBJ databases">
        <title>Chryseobacterium sp. nov., a novel bacterial species.</title>
        <authorList>
            <person name="Cao Y."/>
        </authorList>
    </citation>
    <scope>NUCLEOTIDE SEQUENCE</scope>
    <source>
        <strain evidence="1">KC 927</strain>
    </source>
</reference>
<dbReference type="EMBL" id="JAOVZV010000008">
    <property type="protein sequence ID" value="MCX8532615.1"/>
    <property type="molecule type" value="Genomic_DNA"/>
</dbReference>
<dbReference type="Proteomes" id="UP001070176">
    <property type="component" value="Unassembled WGS sequence"/>
</dbReference>
<dbReference type="RefSeq" id="WP_267281171.1">
    <property type="nucleotide sequence ID" value="NZ_JAOVZV010000008.1"/>
</dbReference>
<comment type="caution">
    <text evidence="1">The sequence shown here is derived from an EMBL/GenBank/DDBJ whole genome shotgun (WGS) entry which is preliminary data.</text>
</comment>
<accession>A0ABT3Y3B3</accession>
<proteinExistence type="predicted"/>
<evidence type="ECO:0000313" key="1">
    <source>
        <dbReference type="EMBL" id="MCX8532615.1"/>
    </source>
</evidence>
<organism evidence="1 2">
    <name type="scientific">Chryseobacterium luquanense</name>
    <dbReference type="NCBI Taxonomy" id="2983766"/>
    <lineage>
        <taxon>Bacteria</taxon>
        <taxon>Pseudomonadati</taxon>
        <taxon>Bacteroidota</taxon>
        <taxon>Flavobacteriia</taxon>
        <taxon>Flavobacteriales</taxon>
        <taxon>Weeksellaceae</taxon>
        <taxon>Chryseobacterium group</taxon>
        <taxon>Chryseobacterium</taxon>
    </lineage>
</organism>